<dbReference type="EMBL" id="JAACXV010012051">
    <property type="protein sequence ID" value="KAF7274812.1"/>
    <property type="molecule type" value="Genomic_DNA"/>
</dbReference>
<gene>
    <name evidence="1" type="ORF">GWI33_012519</name>
</gene>
<protein>
    <submittedName>
        <fullName evidence="1">Uncharacterized protein</fullName>
    </submittedName>
</protein>
<name>A0A834III7_RHYFE</name>
<dbReference type="AlphaFoldDB" id="A0A834III7"/>
<evidence type="ECO:0000313" key="1">
    <source>
        <dbReference type="EMBL" id="KAF7274812.1"/>
    </source>
</evidence>
<keyword evidence="2" id="KW-1185">Reference proteome</keyword>
<organism evidence="1 2">
    <name type="scientific">Rhynchophorus ferrugineus</name>
    <name type="common">Red palm weevil</name>
    <name type="synonym">Curculio ferrugineus</name>
    <dbReference type="NCBI Taxonomy" id="354439"/>
    <lineage>
        <taxon>Eukaryota</taxon>
        <taxon>Metazoa</taxon>
        <taxon>Ecdysozoa</taxon>
        <taxon>Arthropoda</taxon>
        <taxon>Hexapoda</taxon>
        <taxon>Insecta</taxon>
        <taxon>Pterygota</taxon>
        <taxon>Neoptera</taxon>
        <taxon>Endopterygota</taxon>
        <taxon>Coleoptera</taxon>
        <taxon>Polyphaga</taxon>
        <taxon>Cucujiformia</taxon>
        <taxon>Curculionidae</taxon>
        <taxon>Dryophthorinae</taxon>
        <taxon>Rhynchophorus</taxon>
    </lineage>
</organism>
<accession>A0A834III7</accession>
<comment type="caution">
    <text evidence="1">The sequence shown here is derived from an EMBL/GenBank/DDBJ whole genome shotgun (WGS) entry which is preliminary data.</text>
</comment>
<sequence length="137" mass="15373">NSRDPIHLSAAGHIISGDKETERSASRRVHNPQEIREHLPVIAATMCRAEHGRRMDFATAEIGQIPQYTLVRIMANYLHFRNKNPTIAEYGEDGARQKARWVEAAAVEGEGGGWESETRREKSLWRISSGSDFLFGG</sequence>
<evidence type="ECO:0000313" key="2">
    <source>
        <dbReference type="Proteomes" id="UP000625711"/>
    </source>
</evidence>
<proteinExistence type="predicted"/>
<dbReference type="Proteomes" id="UP000625711">
    <property type="component" value="Unassembled WGS sequence"/>
</dbReference>
<reference evidence="1" key="1">
    <citation type="submission" date="2020-08" db="EMBL/GenBank/DDBJ databases">
        <title>Genome sequencing and assembly of the red palm weevil Rhynchophorus ferrugineus.</title>
        <authorList>
            <person name="Dias G.B."/>
            <person name="Bergman C.M."/>
            <person name="Manee M."/>
        </authorList>
    </citation>
    <scope>NUCLEOTIDE SEQUENCE</scope>
    <source>
        <strain evidence="1">AA-2017</strain>
        <tissue evidence="1">Whole larva</tissue>
    </source>
</reference>
<feature type="non-terminal residue" evidence="1">
    <location>
        <position position="1"/>
    </location>
</feature>